<gene>
    <name evidence="7" type="ORF">BOTBODRAFT_33398</name>
</gene>
<dbReference type="PANTHER" id="PTHR10137:SF0">
    <property type="entry name" value="V-TYPE PROTON ATPASE SUBUNIT C"/>
    <property type="match status" value="1"/>
</dbReference>
<dbReference type="PANTHER" id="PTHR10137">
    <property type="entry name" value="V-TYPE PROTON ATPASE SUBUNIT C"/>
    <property type="match status" value="1"/>
</dbReference>
<proteinExistence type="inferred from homology"/>
<keyword evidence="8" id="KW-1185">Reference proteome</keyword>
<dbReference type="Gene3D" id="1.20.1460.10">
    <property type="entry name" value="subunit c (vma5p) of the yeast v-atpase, domain 2"/>
    <property type="match status" value="1"/>
</dbReference>
<dbReference type="InterPro" id="IPR036132">
    <property type="entry name" value="Vac_ATP_synth_c_sf"/>
</dbReference>
<comment type="function">
    <text evidence="6">Subunit of the V1 complex of vacuolar(H+)-ATPase (V-ATPase), a multisubunit enzyme composed of a peripheral complex (V1) that hydrolyzes ATP and a membrane integral complex (V0) that translocates protons. V-ATPase is responsible for acidifying and maintaining the pH of intracellular compartments and in some cell types, is targeted to the plasma membrane, where it is responsible for acidifying the extracellular environment. Subunit C is necessary for the assembly of the catalytic sector of the enzyme and is likely to have a specific function in its catalytic activity.</text>
</comment>
<dbReference type="EMBL" id="KL198042">
    <property type="protein sequence ID" value="KDQ13699.1"/>
    <property type="molecule type" value="Genomic_DNA"/>
</dbReference>
<evidence type="ECO:0000256" key="5">
    <source>
        <dbReference type="ARBA" id="ARBA00053565"/>
    </source>
</evidence>
<dbReference type="Proteomes" id="UP000027195">
    <property type="component" value="Unassembled WGS sequence"/>
</dbReference>
<name>A0A067MDQ5_BOTB1</name>
<dbReference type="GO" id="GO:0046961">
    <property type="term" value="F:proton-transporting ATPase activity, rotational mechanism"/>
    <property type="evidence" value="ECO:0007669"/>
    <property type="project" value="InterPro"/>
</dbReference>
<dbReference type="OrthoDB" id="6605928at2759"/>
<reference evidence="8" key="1">
    <citation type="journal article" date="2014" name="Proc. Natl. Acad. Sci. U.S.A.">
        <title>Extensive sampling of basidiomycete genomes demonstrates inadequacy of the white-rot/brown-rot paradigm for wood decay fungi.</title>
        <authorList>
            <person name="Riley R."/>
            <person name="Salamov A.A."/>
            <person name="Brown D.W."/>
            <person name="Nagy L.G."/>
            <person name="Floudas D."/>
            <person name="Held B.W."/>
            <person name="Levasseur A."/>
            <person name="Lombard V."/>
            <person name="Morin E."/>
            <person name="Otillar R."/>
            <person name="Lindquist E.A."/>
            <person name="Sun H."/>
            <person name="LaButti K.M."/>
            <person name="Schmutz J."/>
            <person name="Jabbour D."/>
            <person name="Luo H."/>
            <person name="Baker S.E."/>
            <person name="Pisabarro A.G."/>
            <person name="Walton J.D."/>
            <person name="Blanchette R.A."/>
            <person name="Henrissat B."/>
            <person name="Martin F."/>
            <person name="Cullen D."/>
            <person name="Hibbett D.S."/>
            <person name="Grigoriev I.V."/>
        </authorList>
    </citation>
    <scope>NUCLEOTIDE SEQUENCE [LARGE SCALE GENOMIC DNA]</scope>
    <source>
        <strain evidence="8">FD-172 SS1</strain>
    </source>
</reference>
<evidence type="ECO:0000313" key="7">
    <source>
        <dbReference type="EMBL" id="KDQ13699.1"/>
    </source>
</evidence>
<keyword evidence="2 6" id="KW-0813">Transport</keyword>
<dbReference type="FunCoup" id="A0A067MDQ5">
    <property type="interactions" value="115"/>
</dbReference>
<dbReference type="STRING" id="930990.A0A067MDQ5"/>
<evidence type="ECO:0000256" key="6">
    <source>
        <dbReference type="RuleBase" id="RU364010"/>
    </source>
</evidence>
<evidence type="ECO:0000313" key="8">
    <source>
        <dbReference type="Proteomes" id="UP000027195"/>
    </source>
</evidence>
<protein>
    <recommendedName>
        <fullName evidence="6">V-type proton ATPase subunit C</fullName>
    </recommendedName>
</protein>
<dbReference type="GO" id="GO:0000221">
    <property type="term" value="C:vacuolar proton-transporting V-type ATPase, V1 domain"/>
    <property type="evidence" value="ECO:0007669"/>
    <property type="project" value="TreeGrafter"/>
</dbReference>
<comment type="function">
    <text evidence="5">Subunit of the V1 complex of vacuolar(H+)-ATPase (V-ATPase), a multisubunit enzyme composed of a peripheral complex (V1) that hydrolyzes ATP and a membrane integral complex (V0) that translocates protons. V-ATPase is responsible for acidifying and maintaining the pH of intracellular compartments. Subunit C is necessary for the assembly of the catalytic sector of the enzyme and is likely to have a specific function in its catalytic activity. Reversibly leaves the enzyme after glucose depletion, causing the catalytic subcomplex V1 to detach from the V0 section.</text>
</comment>
<organism evidence="7 8">
    <name type="scientific">Botryobasidium botryosum (strain FD-172 SS1)</name>
    <dbReference type="NCBI Taxonomy" id="930990"/>
    <lineage>
        <taxon>Eukaryota</taxon>
        <taxon>Fungi</taxon>
        <taxon>Dikarya</taxon>
        <taxon>Basidiomycota</taxon>
        <taxon>Agaricomycotina</taxon>
        <taxon>Agaricomycetes</taxon>
        <taxon>Cantharellales</taxon>
        <taxon>Botryobasidiaceae</taxon>
        <taxon>Botryobasidium</taxon>
    </lineage>
</organism>
<keyword evidence="4 6" id="KW-0406">Ion transport</keyword>
<sequence length="393" mass="44479">MPSDISTWLIAVPQTGDAVGLDQELQSKLDQAKALPRSNVAELLIPSLKTGTLDLLVTLSEELPKHDTFFTSAVAKIVDTLRNLLNNDPKRLTQHILVNEKTCDEYLLDHWRWNAGKYGSQRSLRDVVDSLVKEMTSIDNVMKNKLNSYNLAKGSLTQMQRKKTGNLSVRSLVDVVTKENVISESEYLETVFVAVPKSMVKEWNSSYERLTPMVVPRSSTKIAEDSEFTLFAAVLFKKVRDDFAQKCRENKFILRDFTYDEKSLGKQREELEAADVTEKELWTELLRLSSINFSEAYQVLVHLKVVRLFVESVLRYGLPANYTGLVVKPETKTTKKTLNILTTHLAHLTPQSKKGGASSGSGARAEDIMGEYQAIMDQEYLDFVFFEVPWVVS</sequence>
<keyword evidence="3 6" id="KW-0375">Hydrogen ion transport</keyword>
<evidence type="ECO:0000256" key="4">
    <source>
        <dbReference type="ARBA" id="ARBA00023065"/>
    </source>
</evidence>
<comment type="similarity">
    <text evidence="1 6">Belongs to the V-ATPase C subunit family.</text>
</comment>
<dbReference type="AlphaFoldDB" id="A0A067MDQ5"/>
<dbReference type="CDD" id="cd14785">
    <property type="entry name" value="V-ATPase_C"/>
    <property type="match status" value="1"/>
</dbReference>
<evidence type="ECO:0000256" key="1">
    <source>
        <dbReference type="ARBA" id="ARBA00006138"/>
    </source>
</evidence>
<accession>A0A067MDQ5</accession>
<dbReference type="HOGENOM" id="CLU_017554_0_0_1"/>
<dbReference type="FunFam" id="3.30.70.100:FF:000002">
    <property type="entry name" value="V-type proton ATPase subunit C"/>
    <property type="match status" value="1"/>
</dbReference>
<dbReference type="SUPFAM" id="SSF118203">
    <property type="entry name" value="Vacuolar ATP synthase subunit C"/>
    <property type="match status" value="1"/>
</dbReference>
<comment type="subunit">
    <text evidence="6">V-ATPase is a heteromultimeric enzyme composed of a peripheral catalytic V1 complex (components A to H) attached to an integral membrane V0 proton pore complex.</text>
</comment>
<dbReference type="Gene3D" id="3.30.70.100">
    <property type="match status" value="1"/>
</dbReference>
<dbReference type="Pfam" id="PF03223">
    <property type="entry name" value="V-ATPase_C"/>
    <property type="match status" value="1"/>
</dbReference>
<evidence type="ECO:0000256" key="3">
    <source>
        <dbReference type="ARBA" id="ARBA00022781"/>
    </source>
</evidence>
<dbReference type="InterPro" id="IPR004907">
    <property type="entry name" value="ATPase_V1-cplx_csu"/>
</dbReference>
<dbReference type="InParanoid" id="A0A067MDQ5"/>
<evidence type="ECO:0000256" key="2">
    <source>
        <dbReference type="ARBA" id="ARBA00022448"/>
    </source>
</evidence>
<dbReference type="Gene3D" id="3.30.70.1180">
    <property type="entry name" value="Vacuolar atp synthase subunit c, domain 1"/>
    <property type="match status" value="1"/>
</dbReference>